<keyword evidence="2" id="KW-1185">Reference proteome</keyword>
<evidence type="ECO:0000313" key="1">
    <source>
        <dbReference type="EMBL" id="KAL3774808.1"/>
    </source>
</evidence>
<evidence type="ECO:0000313" key="2">
    <source>
        <dbReference type="Proteomes" id="UP001530400"/>
    </source>
</evidence>
<dbReference type="Gene3D" id="2.130.10.130">
    <property type="entry name" value="Integrin alpha, N-terminal"/>
    <property type="match status" value="1"/>
</dbReference>
<organism evidence="1 2">
    <name type="scientific">Cyclotella atomus</name>
    <dbReference type="NCBI Taxonomy" id="382360"/>
    <lineage>
        <taxon>Eukaryota</taxon>
        <taxon>Sar</taxon>
        <taxon>Stramenopiles</taxon>
        <taxon>Ochrophyta</taxon>
        <taxon>Bacillariophyta</taxon>
        <taxon>Coscinodiscophyceae</taxon>
        <taxon>Thalassiosirophycidae</taxon>
        <taxon>Stephanodiscales</taxon>
        <taxon>Stephanodiscaceae</taxon>
        <taxon>Cyclotella</taxon>
    </lineage>
</organism>
<dbReference type="PANTHER" id="PTHR36220:SF1">
    <property type="entry name" value="GAMMA TUBULIN COMPLEX COMPONENT C-TERMINAL DOMAIN-CONTAINING PROTEIN"/>
    <property type="match status" value="1"/>
</dbReference>
<dbReference type="InterPro" id="IPR028994">
    <property type="entry name" value="Integrin_alpha_N"/>
</dbReference>
<dbReference type="InterPro" id="IPR011043">
    <property type="entry name" value="Gal_Oxase/kelch_b-propeller"/>
</dbReference>
<dbReference type="AlphaFoldDB" id="A0ABD3NG04"/>
<protein>
    <submittedName>
        <fullName evidence="1">Uncharacterized protein</fullName>
    </submittedName>
</protein>
<dbReference type="EMBL" id="JALLPJ020001177">
    <property type="protein sequence ID" value="KAL3774808.1"/>
    <property type="molecule type" value="Genomic_DNA"/>
</dbReference>
<dbReference type="PANTHER" id="PTHR36220">
    <property type="entry name" value="UNNAMED PRODUCT"/>
    <property type="match status" value="1"/>
</dbReference>
<dbReference type="SUPFAM" id="SSF50965">
    <property type="entry name" value="Galactose oxidase, central domain"/>
    <property type="match status" value="1"/>
</dbReference>
<dbReference type="Proteomes" id="UP001530400">
    <property type="component" value="Unassembled WGS sequence"/>
</dbReference>
<proteinExistence type="predicted"/>
<name>A0ABD3NG04_9STRA</name>
<sequence length="464" mass="51149">MAVAVTLHEVLPGEGSENEDPDSTFSFYVYPKLELAESIPCPRTSASNHSCYWKQIGSDLQGPTAGDFFGATLRLGGTAEGSRFSVTAPLYGYSQGLTQVYDVITHEDKKNTNTTYPFQQVGTNVVGKYEDDSMQGIMADDGYHLTMSSVDATFLGQPHVGHFGSLQISPESKRFELYGNEMYGESSRDDFGAAVVNRDGTIVAISDVQYNKETVQDNITNAGIVMILRYNIRSNKWNQLGQKLEGSSTDEYWGRKMALSGDGYTVIIGSRNYDSNKGKVQAYVYNSTKKEWFTLGRPIIGSEIGQECGREIELSADGKILAVTSSCSASNSTETNKTGFIQVFSYNEDAKEWQQMGNSISSDQPFQSDFGYQIRSSDDGMRLAISEAKYSPTDELTSAGRVRVYDYLREEQVWLLIGDISGKRSCDFVGAGFDLSPDGSRLIGEIQPCVIPFSNQFPNDSIFI</sequence>
<comment type="caution">
    <text evidence="1">The sequence shown here is derived from an EMBL/GenBank/DDBJ whole genome shotgun (WGS) entry which is preliminary data.</text>
</comment>
<gene>
    <name evidence="1" type="ORF">ACHAWO_010342</name>
</gene>
<reference evidence="1 2" key="1">
    <citation type="submission" date="2024-10" db="EMBL/GenBank/DDBJ databases">
        <title>Updated reference genomes for cyclostephanoid diatoms.</title>
        <authorList>
            <person name="Roberts W.R."/>
            <person name="Alverson A.J."/>
        </authorList>
    </citation>
    <scope>NUCLEOTIDE SEQUENCE [LARGE SCALE GENOMIC DNA]</scope>
    <source>
        <strain evidence="1 2">AJA010-31</strain>
    </source>
</reference>
<accession>A0ABD3NG04</accession>